<proteinExistence type="predicted"/>
<reference evidence="1 2" key="1">
    <citation type="submission" date="2015-09" db="EMBL/GenBank/DDBJ databases">
        <title>Atta colombica WGS genome.</title>
        <authorList>
            <person name="Nygaard S."/>
            <person name="Hu H."/>
            <person name="Boomsma J."/>
            <person name="Zhang G."/>
        </authorList>
    </citation>
    <scope>NUCLEOTIDE SEQUENCE [LARGE SCALE GENOMIC DNA]</scope>
    <source>
        <strain evidence="1">Treedump-2</strain>
        <tissue evidence="1">Whole body</tissue>
    </source>
</reference>
<evidence type="ECO:0000313" key="1">
    <source>
        <dbReference type="EMBL" id="KYM84440.1"/>
    </source>
</evidence>
<dbReference type="AlphaFoldDB" id="A0A195BHZ0"/>
<dbReference type="EMBL" id="KQ976464">
    <property type="protein sequence ID" value="KYM84440.1"/>
    <property type="molecule type" value="Genomic_DNA"/>
</dbReference>
<accession>A0A195BHZ0</accession>
<organism evidence="1 2">
    <name type="scientific">Atta colombica</name>
    <dbReference type="NCBI Taxonomy" id="520822"/>
    <lineage>
        <taxon>Eukaryota</taxon>
        <taxon>Metazoa</taxon>
        <taxon>Ecdysozoa</taxon>
        <taxon>Arthropoda</taxon>
        <taxon>Hexapoda</taxon>
        <taxon>Insecta</taxon>
        <taxon>Pterygota</taxon>
        <taxon>Neoptera</taxon>
        <taxon>Endopterygota</taxon>
        <taxon>Hymenoptera</taxon>
        <taxon>Apocrita</taxon>
        <taxon>Aculeata</taxon>
        <taxon>Formicoidea</taxon>
        <taxon>Formicidae</taxon>
        <taxon>Myrmicinae</taxon>
        <taxon>Atta</taxon>
    </lineage>
</organism>
<sequence>MNCETILTGTHLRGFWVRYVRRNPANGPLVTREDTVCSVPTRGRGEDKYEKSDEASEEVEDFAALITIGRTLCGIRRIYDTGVIRHENELAKKKKHGSCEGKTERENDVDGSLNNAVGIIGCLRDADNNVARAAYNSLRIMCTTQRWGSAKVTLPAGCLFLSQRGTSRHNEISEEEHARACVRASHTHAIRHARVCRPSDGVKLMSCWRTLLAISARR</sequence>
<dbReference type="Proteomes" id="UP000078540">
    <property type="component" value="Unassembled WGS sequence"/>
</dbReference>
<protein>
    <submittedName>
        <fullName evidence="1">Uncharacterized protein</fullName>
    </submittedName>
</protein>
<evidence type="ECO:0000313" key="2">
    <source>
        <dbReference type="Proteomes" id="UP000078540"/>
    </source>
</evidence>
<keyword evidence="2" id="KW-1185">Reference proteome</keyword>
<gene>
    <name evidence="1" type="ORF">ALC53_05226</name>
</gene>
<name>A0A195BHZ0_9HYME</name>